<dbReference type="GO" id="GO:0003887">
    <property type="term" value="F:DNA-directed DNA polymerase activity"/>
    <property type="evidence" value="ECO:0007669"/>
    <property type="project" value="UniProtKB-UniRule"/>
</dbReference>
<keyword evidence="12 15" id="KW-0238">DNA-binding</keyword>
<evidence type="ECO:0000256" key="4">
    <source>
        <dbReference type="ARBA" id="ARBA00022490"/>
    </source>
</evidence>
<evidence type="ECO:0000256" key="2">
    <source>
        <dbReference type="ARBA" id="ARBA00010945"/>
    </source>
</evidence>
<keyword evidence="19" id="KW-1185">Reference proteome</keyword>
<evidence type="ECO:0000259" key="17">
    <source>
        <dbReference type="PROSITE" id="PS50173"/>
    </source>
</evidence>
<dbReference type="InterPro" id="IPR043502">
    <property type="entry name" value="DNA/RNA_pol_sf"/>
</dbReference>
<dbReference type="GO" id="GO:0005829">
    <property type="term" value="C:cytosol"/>
    <property type="evidence" value="ECO:0007669"/>
    <property type="project" value="TreeGrafter"/>
</dbReference>
<dbReference type="GO" id="GO:0003684">
    <property type="term" value="F:damaged DNA binding"/>
    <property type="evidence" value="ECO:0007669"/>
    <property type="project" value="InterPro"/>
</dbReference>
<dbReference type="AlphaFoldDB" id="A0A5B7ZQW7"/>
<dbReference type="Proteomes" id="UP000308149">
    <property type="component" value="Chromosome"/>
</dbReference>
<feature type="active site" evidence="15">
    <location>
        <position position="197"/>
    </location>
</feature>
<dbReference type="SUPFAM" id="SSF56672">
    <property type="entry name" value="DNA/RNA polymerases"/>
    <property type="match status" value="1"/>
</dbReference>
<dbReference type="InterPro" id="IPR036775">
    <property type="entry name" value="DNA_pol_Y-fam_lit_finger_sf"/>
</dbReference>
<evidence type="ECO:0000256" key="15">
    <source>
        <dbReference type="HAMAP-Rule" id="MF_01113"/>
    </source>
</evidence>
<dbReference type="GO" id="GO:0042276">
    <property type="term" value="P:error-prone translesion synthesis"/>
    <property type="evidence" value="ECO:0007669"/>
    <property type="project" value="TreeGrafter"/>
</dbReference>
<evidence type="ECO:0000256" key="12">
    <source>
        <dbReference type="ARBA" id="ARBA00023125"/>
    </source>
</evidence>
<comment type="catalytic activity">
    <reaction evidence="14 15">
        <text>DNA(n) + a 2'-deoxyribonucleoside 5'-triphosphate = DNA(n+1) + diphosphate</text>
        <dbReference type="Rhea" id="RHEA:22508"/>
        <dbReference type="Rhea" id="RHEA-COMP:17339"/>
        <dbReference type="Rhea" id="RHEA-COMP:17340"/>
        <dbReference type="ChEBI" id="CHEBI:33019"/>
        <dbReference type="ChEBI" id="CHEBI:61560"/>
        <dbReference type="ChEBI" id="CHEBI:173112"/>
        <dbReference type="EC" id="2.7.7.7"/>
    </reaction>
</comment>
<feature type="domain" description="UmuC" evidence="17">
    <location>
        <begin position="98"/>
        <end position="278"/>
    </location>
</feature>
<dbReference type="CDD" id="cd03586">
    <property type="entry name" value="PolY_Pol_IV_kappa"/>
    <property type="match status" value="1"/>
</dbReference>
<evidence type="ECO:0000256" key="13">
    <source>
        <dbReference type="ARBA" id="ARBA00023204"/>
    </source>
</evidence>
<evidence type="ECO:0000313" key="18">
    <source>
        <dbReference type="EMBL" id="QDA56142.1"/>
    </source>
</evidence>
<gene>
    <name evidence="15 18" type="primary">dinB</name>
    <name evidence="18" type="ORF">FHQ07_01795</name>
</gene>
<dbReference type="Gene3D" id="3.40.1170.60">
    <property type="match status" value="1"/>
</dbReference>
<dbReference type="GO" id="GO:0006281">
    <property type="term" value="P:DNA repair"/>
    <property type="evidence" value="ECO:0007669"/>
    <property type="project" value="UniProtKB-UniRule"/>
</dbReference>
<dbReference type="HAMAP" id="MF_01113">
    <property type="entry name" value="DNApol_IV"/>
    <property type="match status" value="1"/>
</dbReference>
<dbReference type="Gene3D" id="1.10.150.20">
    <property type="entry name" value="5' to 3' exonuclease, C-terminal subdomain"/>
    <property type="match status" value="1"/>
</dbReference>
<name>A0A5B7ZQW7_9GAMM</name>
<evidence type="ECO:0000256" key="1">
    <source>
        <dbReference type="ARBA" id="ARBA00004496"/>
    </source>
</evidence>
<dbReference type="OrthoDB" id="9808813at2"/>
<evidence type="ECO:0000256" key="9">
    <source>
        <dbReference type="ARBA" id="ARBA00022763"/>
    </source>
</evidence>
<reference evidence="18 19" key="1">
    <citation type="submission" date="2019-06" db="EMBL/GenBank/DDBJ databases">
        <title>Thermomonas aquatica sp. nov., isolated from an industrial wastewater treatment plant.</title>
        <authorList>
            <person name="Jeon J.H."/>
            <person name="Park D.-S."/>
        </authorList>
    </citation>
    <scope>NUCLEOTIDE SEQUENCE [LARGE SCALE GENOMIC DNA]</scope>
    <source>
        <strain evidence="18 19">SY21</strain>
    </source>
</reference>
<organism evidence="18 19">
    <name type="scientific">Thermomonas aquatica</name>
    <dbReference type="NCBI Taxonomy" id="2202149"/>
    <lineage>
        <taxon>Bacteria</taxon>
        <taxon>Pseudomonadati</taxon>
        <taxon>Pseudomonadota</taxon>
        <taxon>Gammaproteobacteria</taxon>
        <taxon>Lysobacterales</taxon>
        <taxon>Lysobacteraceae</taxon>
        <taxon>Thermomonas</taxon>
    </lineage>
</organism>
<dbReference type="Gene3D" id="3.30.1490.100">
    <property type="entry name" value="DNA polymerase, Y-family, little finger domain"/>
    <property type="match status" value="1"/>
</dbReference>
<protein>
    <recommendedName>
        <fullName evidence="15">DNA polymerase IV</fullName>
        <shortName evidence="15">Pol IV</shortName>
        <ecNumber evidence="15">2.7.7.7</ecNumber>
    </recommendedName>
</protein>
<dbReference type="InterPro" id="IPR053848">
    <property type="entry name" value="IMS_HHH_1"/>
</dbReference>
<evidence type="ECO:0000256" key="16">
    <source>
        <dbReference type="SAM" id="MobiDB-lite"/>
    </source>
</evidence>
<dbReference type="NCBIfam" id="NF002677">
    <property type="entry name" value="PRK02406.1"/>
    <property type="match status" value="1"/>
</dbReference>
<dbReference type="GO" id="GO:0000287">
    <property type="term" value="F:magnesium ion binding"/>
    <property type="evidence" value="ECO:0007669"/>
    <property type="project" value="UniProtKB-UniRule"/>
</dbReference>
<keyword evidence="5 15" id="KW-0808">Transferase</keyword>
<keyword evidence="4 15" id="KW-0963">Cytoplasm</keyword>
<keyword evidence="13 15" id="KW-0234">DNA repair</keyword>
<dbReference type="Gene3D" id="3.30.70.270">
    <property type="match status" value="1"/>
</dbReference>
<dbReference type="EMBL" id="CP040871">
    <property type="protein sequence ID" value="QDA56142.1"/>
    <property type="molecule type" value="Genomic_DNA"/>
</dbReference>
<dbReference type="Pfam" id="PF11799">
    <property type="entry name" value="IMS_C"/>
    <property type="match status" value="1"/>
</dbReference>
<dbReference type="Pfam" id="PF21999">
    <property type="entry name" value="IMS_HHH_1"/>
    <property type="match status" value="1"/>
</dbReference>
<proteinExistence type="inferred from homology"/>
<evidence type="ECO:0000256" key="11">
    <source>
        <dbReference type="ARBA" id="ARBA00022932"/>
    </source>
</evidence>
<keyword evidence="11 15" id="KW-0239">DNA-directed DNA polymerase</keyword>
<feature type="compositionally biased region" description="Basic residues" evidence="16">
    <location>
        <begin position="14"/>
        <end position="26"/>
    </location>
</feature>
<dbReference type="InterPro" id="IPR043128">
    <property type="entry name" value="Rev_trsase/Diguanyl_cyclase"/>
</dbReference>
<evidence type="ECO:0000256" key="8">
    <source>
        <dbReference type="ARBA" id="ARBA00022723"/>
    </source>
</evidence>
<feature type="site" description="Substrate discrimination" evidence="15">
    <location>
        <position position="107"/>
    </location>
</feature>
<dbReference type="FunFam" id="3.40.1170.60:FF:000001">
    <property type="entry name" value="DNA polymerase IV"/>
    <property type="match status" value="1"/>
</dbReference>
<evidence type="ECO:0000256" key="3">
    <source>
        <dbReference type="ARBA" id="ARBA00022457"/>
    </source>
</evidence>
<dbReference type="InterPro" id="IPR050116">
    <property type="entry name" value="DNA_polymerase-Y"/>
</dbReference>
<comment type="cofactor">
    <cofactor evidence="15">
        <name>Mg(2+)</name>
        <dbReference type="ChEBI" id="CHEBI:18420"/>
    </cofactor>
    <text evidence="15">Binds 2 magnesium ions per subunit.</text>
</comment>
<dbReference type="PANTHER" id="PTHR11076">
    <property type="entry name" value="DNA REPAIR POLYMERASE UMUC / TRANSFERASE FAMILY MEMBER"/>
    <property type="match status" value="1"/>
</dbReference>
<evidence type="ECO:0000256" key="14">
    <source>
        <dbReference type="ARBA" id="ARBA00049244"/>
    </source>
</evidence>
<comment type="similarity">
    <text evidence="2 15">Belongs to the DNA polymerase type-Y family.</text>
</comment>
<keyword evidence="3 15" id="KW-0515">Mutator protein</keyword>
<dbReference type="PROSITE" id="PS50173">
    <property type="entry name" value="UMUC"/>
    <property type="match status" value="1"/>
</dbReference>
<dbReference type="GO" id="GO:0006261">
    <property type="term" value="P:DNA-templated DNA replication"/>
    <property type="evidence" value="ECO:0007669"/>
    <property type="project" value="UniProtKB-UniRule"/>
</dbReference>
<evidence type="ECO:0000313" key="19">
    <source>
        <dbReference type="Proteomes" id="UP000308149"/>
    </source>
</evidence>
<keyword evidence="10 15" id="KW-0460">Magnesium</keyword>
<feature type="binding site" evidence="15">
    <location>
        <position position="102"/>
    </location>
    <ligand>
        <name>Mg(2+)</name>
        <dbReference type="ChEBI" id="CHEBI:18420"/>
    </ligand>
</feature>
<comment type="subunit">
    <text evidence="15">Monomer.</text>
</comment>
<evidence type="ECO:0000256" key="6">
    <source>
        <dbReference type="ARBA" id="ARBA00022695"/>
    </source>
</evidence>
<dbReference type="InterPro" id="IPR022880">
    <property type="entry name" value="DNApol_IV"/>
</dbReference>
<dbReference type="GO" id="GO:0009432">
    <property type="term" value="P:SOS response"/>
    <property type="evidence" value="ECO:0007669"/>
    <property type="project" value="TreeGrafter"/>
</dbReference>
<dbReference type="InterPro" id="IPR017961">
    <property type="entry name" value="DNA_pol_Y-fam_little_finger"/>
</dbReference>
<keyword evidence="6 15" id="KW-0548">Nucleotidyltransferase</keyword>
<comment type="subcellular location">
    <subcellularLocation>
        <location evidence="1 15">Cytoplasm</location>
    </subcellularLocation>
</comment>
<dbReference type="Pfam" id="PF00817">
    <property type="entry name" value="IMS"/>
    <property type="match status" value="1"/>
</dbReference>
<dbReference type="InterPro" id="IPR001126">
    <property type="entry name" value="UmuC"/>
</dbReference>
<dbReference type="SUPFAM" id="SSF100879">
    <property type="entry name" value="Lesion bypass DNA polymerase (Y-family), little finger domain"/>
    <property type="match status" value="1"/>
</dbReference>
<dbReference type="PANTHER" id="PTHR11076:SF33">
    <property type="entry name" value="DNA POLYMERASE KAPPA"/>
    <property type="match status" value="1"/>
</dbReference>
<evidence type="ECO:0000256" key="5">
    <source>
        <dbReference type="ARBA" id="ARBA00022679"/>
    </source>
</evidence>
<feature type="region of interest" description="Disordered" evidence="16">
    <location>
        <begin position="1"/>
        <end position="68"/>
    </location>
</feature>
<keyword evidence="9 15" id="KW-0227">DNA damage</keyword>
<comment type="function">
    <text evidence="15">Poorly processive, error-prone DNA polymerase involved in untargeted mutagenesis. Copies undamaged DNA at stalled replication forks, which arise in vivo from mismatched or misaligned primer ends. These misaligned primers can be extended by PolIV. Exhibits no 3'-5' exonuclease (proofreading) activity. May be involved in translesional synthesis, in conjunction with the beta clamp from PolIII.</text>
</comment>
<evidence type="ECO:0000256" key="7">
    <source>
        <dbReference type="ARBA" id="ARBA00022705"/>
    </source>
</evidence>
<keyword evidence="8 15" id="KW-0479">Metal-binding</keyword>
<dbReference type="EC" id="2.7.7.7" evidence="15"/>
<sequence>MPATPARRQLGRQTRGRPALRNRQRPAHGPSCTAGDDRRPRFGPRPPRTAHRAPAANGSRAGQGCPRPRLRRHPVLALIARRDIRRIPGVSEAPQRKIIHVDMDAFYASVEQRDDPALRGKPVVVAWRGARSVVCAASYEARVFGVRSAMPAVRAERLCPDAIFVPPDFVRYKAVSKQVRGIFERHTDLIEPLSLDEAYLDVTAPKQDLGSATAIATNIRDAIREETQLTASAGIAPNKFLAKIASDWNKPDGQFVLKPAMVDAFLAPLAVGKLPGVGKVMEGKLAELGIASCADLRGLGAEALEQRFGRWGRRLHELSQGIDERQVQRERPTLQISAEDTFERDLPLAELEPHIRRLAAKAWAGYLRERQQHPDRIARTVVLKLKTSDFRTLTRSLTTADPPTSELAFADIACALRERVELPARTLYRLVGAGLAGFAAPDGARAQDDLFA</sequence>
<accession>A0A5B7ZQW7</accession>
<feature type="binding site" evidence="15">
    <location>
        <position position="196"/>
    </location>
    <ligand>
        <name>Mg(2+)</name>
        <dbReference type="ChEBI" id="CHEBI:18420"/>
    </ligand>
</feature>
<keyword evidence="7 15" id="KW-0235">DNA replication</keyword>
<dbReference type="KEGG" id="thes:FHQ07_01795"/>
<evidence type="ECO:0000256" key="10">
    <source>
        <dbReference type="ARBA" id="ARBA00022842"/>
    </source>
</evidence>